<evidence type="ECO:0000256" key="3">
    <source>
        <dbReference type="ARBA" id="ARBA00023004"/>
    </source>
</evidence>
<dbReference type="InterPro" id="IPR023616">
    <property type="entry name" value="Cyt_c_oxase-like_su1_dom"/>
</dbReference>
<dbReference type="SUPFAM" id="SSF81442">
    <property type="entry name" value="Cytochrome c oxidase subunit I-like"/>
    <property type="match status" value="1"/>
</dbReference>
<dbReference type="PANTHER" id="PTHR10422:SF18">
    <property type="entry name" value="CYTOCHROME C OXIDASE SUBUNIT 1"/>
    <property type="match status" value="1"/>
</dbReference>
<reference evidence="9 10" key="1">
    <citation type="submission" date="2023-09" db="EMBL/GenBank/DDBJ databases">
        <authorList>
            <person name="Rey-Velasco X."/>
        </authorList>
    </citation>
    <scope>NUCLEOTIDE SEQUENCE [LARGE SCALE GENOMIC DNA]</scope>
    <source>
        <strain evidence="9 10">F363</strain>
    </source>
</reference>
<dbReference type="InterPro" id="IPR036927">
    <property type="entry name" value="Cyt_c_oxase-like_su1_sf"/>
</dbReference>
<dbReference type="PRINTS" id="PR01165">
    <property type="entry name" value="CYCOXIDASEI"/>
</dbReference>
<keyword evidence="4 6" id="KW-0186">Copper</keyword>
<keyword evidence="6" id="KW-1133">Transmembrane helix</keyword>
<comment type="caution">
    <text evidence="9">The sequence shown here is derived from an EMBL/GenBank/DDBJ whole genome shotgun (WGS) entry which is preliminary data.</text>
</comment>
<name>A0ABU3C659_9FLAO</name>
<feature type="transmembrane region" description="Helical" evidence="6">
    <location>
        <begin position="250"/>
        <end position="273"/>
    </location>
</feature>
<dbReference type="Gene3D" id="1.20.210.10">
    <property type="entry name" value="Cytochrome c oxidase-like, subunit I domain"/>
    <property type="match status" value="1"/>
</dbReference>
<keyword evidence="6" id="KW-0249">Electron transport</keyword>
<keyword evidence="6" id="KW-0813">Transport</keyword>
<evidence type="ECO:0000313" key="10">
    <source>
        <dbReference type="Proteomes" id="UP001262889"/>
    </source>
</evidence>
<feature type="transmembrane region" description="Helical" evidence="6">
    <location>
        <begin position="427"/>
        <end position="449"/>
    </location>
</feature>
<dbReference type="PROSITE" id="PS50855">
    <property type="entry name" value="COX1"/>
    <property type="match status" value="1"/>
</dbReference>
<feature type="transmembrane region" description="Helical" evidence="6">
    <location>
        <begin position="285"/>
        <end position="306"/>
    </location>
</feature>
<dbReference type="NCBIfam" id="TIGR02891">
    <property type="entry name" value="CtaD_CoxA"/>
    <property type="match status" value="1"/>
</dbReference>
<comment type="subcellular location">
    <subcellularLocation>
        <location evidence="6">Cell membrane</location>
        <topology evidence="6">Multi-pass membrane protein</topology>
    </subcellularLocation>
</comment>
<feature type="domain" description="Cytochrome oxidase subunit I profile" evidence="8">
    <location>
        <begin position="20"/>
        <end position="532"/>
    </location>
</feature>
<comment type="function">
    <text evidence="6">Cytochrome c oxidase is the component of the respiratory chain that catalyzes the reduction of oxygen to water. Subunits 1-3 form the functional core of the enzyme complex. CO I is the catalytic subunit of the enzyme. Electrons originating in cytochrome c are transferred via the copper A center of subunit 2 and heme A of subunit 1 to the bimetallic center formed by heme A3 and copper B.</text>
</comment>
<feature type="transmembrane region" description="Helical" evidence="6">
    <location>
        <begin position="318"/>
        <end position="336"/>
    </location>
</feature>
<evidence type="ECO:0000256" key="1">
    <source>
        <dbReference type="ARBA" id="ARBA00004673"/>
    </source>
</evidence>
<evidence type="ECO:0000256" key="5">
    <source>
        <dbReference type="ARBA" id="ARBA00047816"/>
    </source>
</evidence>
<feature type="transmembrane region" description="Helical" evidence="6">
    <location>
        <begin position="37"/>
        <end position="57"/>
    </location>
</feature>
<feature type="transmembrane region" description="Helical" evidence="6">
    <location>
        <begin position="357"/>
        <end position="379"/>
    </location>
</feature>
<evidence type="ECO:0000256" key="4">
    <source>
        <dbReference type="ARBA" id="ARBA00023008"/>
    </source>
</evidence>
<accession>A0ABU3C659</accession>
<sequence length="551" mass="61727">MSLYIDIPESKAKLPSPKSDRGRLSWISSVDHKQIGIMYILMALLFFIIGGVEAMFIRAQLALPENYIISPEVYSQIFTMHGTTMIFLALMPVLLGLGVYFIPLMIGANDMAFPRMNAFSFWITFFGGLLLYFSFFAGGAPNAGWFNYAPLSETPYSPDVGIDYYTVGLMLTGIGSISTAANFAVTVLTMRVKGMKMTMLPLFVWMSFINAFLILGALPLLNAGLAMLLIDRQLDALFFLPSAGGSATLWQHFFWSFGHPEVYILILPAFGIISEVIPVYSRKPIFGYAFVAVSSIAIALLSFGVWMHHMFAVGYTNIVNGFFGAASFLIAVPTGVKVINWVGTMYKGSIRFTTSMLFALMFLINFTIGGLSGVSFAIVPVDWQLTDTYYVVAHLHYVFLGGTVFAAFAGIYYWFPKMSGRQLSEKIGKWHLWTFVTGFNMTFLVQHLLGILGMPRRVYTYFDLPYWTILNIISSAGAMLMFGGVAVFLWNIYRTLKKQPAAKGDPWDAWTLEWATQSPPGQKNFDKLPPVHSRRPLWDLKNPHNKDKRLN</sequence>
<dbReference type="EMBL" id="JAVRHQ010000002">
    <property type="protein sequence ID" value="MDT0641805.1"/>
    <property type="molecule type" value="Genomic_DNA"/>
</dbReference>
<keyword evidence="10" id="KW-1185">Reference proteome</keyword>
<comment type="catalytic activity">
    <reaction evidence="5 6">
        <text>4 Fe(II)-[cytochrome c] + O2 + 8 H(+)(in) = 4 Fe(III)-[cytochrome c] + 2 H2O + 4 H(+)(out)</text>
        <dbReference type="Rhea" id="RHEA:11436"/>
        <dbReference type="Rhea" id="RHEA-COMP:10350"/>
        <dbReference type="Rhea" id="RHEA-COMP:14399"/>
        <dbReference type="ChEBI" id="CHEBI:15377"/>
        <dbReference type="ChEBI" id="CHEBI:15378"/>
        <dbReference type="ChEBI" id="CHEBI:15379"/>
        <dbReference type="ChEBI" id="CHEBI:29033"/>
        <dbReference type="ChEBI" id="CHEBI:29034"/>
        <dbReference type="EC" id="7.1.1.9"/>
    </reaction>
</comment>
<evidence type="ECO:0000313" key="9">
    <source>
        <dbReference type="EMBL" id="MDT0641805.1"/>
    </source>
</evidence>
<feature type="transmembrane region" description="Helical" evidence="6">
    <location>
        <begin position="77"/>
        <end position="106"/>
    </location>
</feature>
<dbReference type="InterPro" id="IPR014241">
    <property type="entry name" value="Cyt_c_oxidase_su1_bac"/>
</dbReference>
<comment type="similarity">
    <text evidence="6">Belongs to the heme-copper respiratory oxidase family.</text>
</comment>
<evidence type="ECO:0000256" key="2">
    <source>
        <dbReference type="ARBA" id="ARBA00022660"/>
    </source>
</evidence>
<comment type="pathway">
    <text evidence="1 6">Energy metabolism; oxidative phosphorylation.</text>
</comment>
<feature type="transmembrane region" description="Helical" evidence="6">
    <location>
        <begin position="469"/>
        <end position="493"/>
    </location>
</feature>
<feature type="transmembrane region" description="Helical" evidence="6">
    <location>
        <begin position="391"/>
        <end position="415"/>
    </location>
</feature>
<protein>
    <recommendedName>
        <fullName evidence="6">Cytochrome c oxidase subunit 1</fullName>
        <ecNumber evidence="6">7.1.1.9</ecNumber>
    </recommendedName>
</protein>
<dbReference type="PANTHER" id="PTHR10422">
    <property type="entry name" value="CYTOCHROME C OXIDASE SUBUNIT 1"/>
    <property type="match status" value="1"/>
</dbReference>
<proteinExistence type="inferred from homology"/>
<feature type="transmembrane region" description="Helical" evidence="6">
    <location>
        <begin position="202"/>
        <end position="230"/>
    </location>
</feature>
<keyword evidence="6" id="KW-0812">Transmembrane</keyword>
<evidence type="ECO:0000256" key="7">
    <source>
        <dbReference type="SAM" id="MobiDB-lite"/>
    </source>
</evidence>
<gene>
    <name evidence="9" type="primary">ctaD</name>
    <name evidence="9" type="ORF">RM553_03070</name>
</gene>
<keyword evidence="6" id="KW-0349">Heme</keyword>
<dbReference type="InterPro" id="IPR000883">
    <property type="entry name" value="Cyt_C_Oxase_1"/>
</dbReference>
<evidence type="ECO:0000256" key="6">
    <source>
        <dbReference type="RuleBase" id="RU363061"/>
    </source>
</evidence>
<feature type="transmembrane region" description="Helical" evidence="6">
    <location>
        <begin position="118"/>
        <end position="144"/>
    </location>
</feature>
<evidence type="ECO:0000259" key="8">
    <source>
        <dbReference type="PROSITE" id="PS50855"/>
    </source>
</evidence>
<dbReference type="Proteomes" id="UP001262889">
    <property type="component" value="Unassembled WGS sequence"/>
</dbReference>
<feature type="compositionally biased region" description="Basic and acidic residues" evidence="7">
    <location>
        <begin position="536"/>
        <end position="551"/>
    </location>
</feature>
<keyword evidence="3 6" id="KW-0408">Iron</keyword>
<keyword evidence="6" id="KW-1003">Cell membrane</keyword>
<feature type="transmembrane region" description="Helical" evidence="6">
    <location>
        <begin position="164"/>
        <end position="190"/>
    </location>
</feature>
<dbReference type="Pfam" id="PF00115">
    <property type="entry name" value="COX1"/>
    <property type="match status" value="1"/>
</dbReference>
<keyword evidence="6" id="KW-0479">Metal-binding</keyword>
<organism evidence="9 10">
    <name type="scientific">Autumnicola tepida</name>
    <dbReference type="NCBI Taxonomy" id="3075595"/>
    <lineage>
        <taxon>Bacteria</taxon>
        <taxon>Pseudomonadati</taxon>
        <taxon>Bacteroidota</taxon>
        <taxon>Flavobacteriia</taxon>
        <taxon>Flavobacteriales</taxon>
        <taxon>Flavobacteriaceae</taxon>
        <taxon>Autumnicola</taxon>
    </lineage>
</organism>
<keyword evidence="6" id="KW-0472">Membrane</keyword>
<dbReference type="EC" id="7.1.1.9" evidence="6"/>
<keyword evidence="2 6" id="KW-0679">Respiratory chain</keyword>
<dbReference type="RefSeq" id="WP_311533513.1">
    <property type="nucleotide sequence ID" value="NZ_JAVRHQ010000002.1"/>
</dbReference>
<feature type="region of interest" description="Disordered" evidence="7">
    <location>
        <begin position="517"/>
        <end position="551"/>
    </location>
</feature>